<feature type="domain" description="GINS subunit" evidence="6">
    <location>
        <begin position="69"/>
        <end position="169"/>
    </location>
</feature>
<dbReference type="Gene3D" id="1.20.58.1020">
    <property type="match status" value="1"/>
</dbReference>
<comment type="subunit">
    <text evidence="5">Component of the GINS complex.</text>
</comment>
<proteinExistence type="inferred from homology"/>
<sequence>MRPPLSNAEVEFLATGTVVTISPRFNLERLRLWTGGVGPVRLNQPVQVPLWVALHLKRSRKCSILCPSWLNLQYINERIEQERADDLFTDLPEHYLEAAALLFKHAPDDIPNVVKVKAALNALESIRVAKLRVGLQEIQPGFTFAKLNNVTLMEIQQIRSYTSAALDQLYDMSQEKFLERTGASSQSQAETQQPSLNL</sequence>
<dbReference type="SUPFAM" id="SSF158573">
    <property type="entry name" value="GINS helical bundle-like"/>
    <property type="match status" value="1"/>
</dbReference>
<dbReference type="SUPFAM" id="SSF160059">
    <property type="entry name" value="PriA/YqbF domain"/>
    <property type="match status" value="1"/>
</dbReference>
<evidence type="ECO:0000259" key="7">
    <source>
        <dbReference type="Pfam" id="PF25005"/>
    </source>
</evidence>
<evidence type="ECO:0000259" key="6">
    <source>
        <dbReference type="Pfam" id="PF05916"/>
    </source>
</evidence>
<evidence type="ECO:0000256" key="1">
    <source>
        <dbReference type="ARBA" id="ARBA00004123"/>
    </source>
</evidence>
<dbReference type="Pfam" id="PF05916">
    <property type="entry name" value="Sld5"/>
    <property type="match status" value="1"/>
</dbReference>
<feature type="domain" description="DNA replication complex GINS protein PSF2 N-terminal" evidence="7">
    <location>
        <begin position="7"/>
        <end position="65"/>
    </location>
</feature>
<reference evidence="8 10" key="1">
    <citation type="submission" date="2015-02" db="EMBL/GenBank/DDBJ databases">
        <authorList>
            <person name="Chooi Y.-H."/>
        </authorList>
    </citation>
    <scope>NUCLEOTIDE SEQUENCE [LARGE SCALE GENOMIC DNA]</scope>
    <source>
        <strain evidence="8">E3</strain>
    </source>
</reference>
<dbReference type="CDD" id="cd11712">
    <property type="entry name" value="GINS_A_psf2"/>
    <property type="match status" value="1"/>
</dbReference>
<dbReference type="FunFam" id="1.20.58.1020:FF:000001">
    <property type="entry name" value="DNA replication complex GINS protein PSF2"/>
    <property type="match status" value="1"/>
</dbReference>
<protein>
    <recommendedName>
        <fullName evidence="5">DNA replication complex GINS protein PSF2</fullName>
    </recommendedName>
</protein>
<evidence type="ECO:0000313" key="11">
    <source>
        <dbReference type="Proteomes" id="UP000290189"/>
    </source>
</evidence>
<dbReference type="PANTHER" id="PTHR12772:SF0">
    <property type="entry name" value="DNA REPLICATION COMPLEX GINS PROTEIN PSF2"/>
    <property type="match status" value="1"/>
</dbReference>
<keyword evidence="4 5" id="KW-0539">Nucleus</keyword>
<evidence type="ECO:0000313" key="9">
    <source>
        <dbReference type="EMBL" id="SPQ96197.1"/>
    </source>
</evidence>
<gene>
    <name evidence="8" type="ORF">PBRA_004118</name>
    <name evidence="9" type="ORF">PLBR_LOCUS3412</name>
</gene>
<evidence type="ECO:0000256" key="5">
    <source>
        <dbReference type="PIRNR" id="PIRNR028998"/>
    </source>
</evidence>
<dbReference type="CDD" id="cd21694">
    <property type="entry name" value="GINS_B_Psf2"/>
    <property type="match status" value="1"/>
</dbReference>
<dbReference type="GO" id="GO:0000811">
    <property type="term" value="C:GINS complex"/>
    <property type="evidence" value="ECO:0007669"/>
    <property type="project" value="TreeGrafter"/>
</dbReference>
<comment type="similarity">
    <text evidence="2 5">Belongs to the GINS2/PSF2 family.</text>
</comment>
<dbReference type="InterPro" id="IPR021151">
    <property type="entry name" value="GINS_A"/>
</dbReference>
<dbReference type="OrthoDB" id="1938138at2759"/>
<dbReference type="OMA" id="DSLNCMY"/>
<evidence type="ECO:0000256" key="4">
    <source>
        <dbReference type="ARBA" id="ARBA00023242"/>
    </source>
</evidence>
<keyword evidence="10" id="KW-1185">Reference proteome</keyword>
<dbReference type="InterPro" id="IPR036224">
    <property type="entry name" value="GINS_bundle-like_dom_sf"/>
</dbReference>
<dbReference type="PANTHER" id="PTHR12772">
    <property type="entry name" value="DNA REPLICATION COMPLEX GINS PROTEIN PSF2"/>
    <property type="match status" value="1"/>
</dbReference>
<evidence type="ECO:0000313" key="10">
    <source>
        <dbReference type="Proteomes" id="UP000039324"/>
    </source>
</evidence>
<dbReference type="EMBL" id="OVEO01000005">
    <property type="protein sequence ID" value="SPQ96197.1"/>
    <property type="molecule type" value="Genomic_DNA"/>
</dbReference>
<accession>A0A0G4IJU3</accession>
<comment type="subcellular location">
    <subcellularLocation>
        <location evidence="1 5">Nucleus</location>
    </subcellularLocation>
</comment>
<dbReference type="InterPro" id="IPR007257">
    <property type="entry name" value="GINS_Psf2"/>
</dbReference>
<dbReference type="FunFam" id="3.40.5.50:FF:000001">
    <property type="entry name" value="DNA replication complex GINS protein PSF2"/>
    <property type="match status" value="1"/>
</dbReference>
<dbReference type="GO" id="GO:0000727">
    <property type="term" value="P:double-strand break repair via break-induced replication"/>
    <property type="evidence" value="ECO:0007669"/>
    <property type="project" value="TreeGrafter"/>
</dbReference>
<dbReference type="InterPro" id="IPR056784">
    <property type="entry name" value="PSF2_N"/>
</dbReference>
<reference evidence="9 11" key="2">
    <citation type="submission" date="2018-03" db="EMBL/GenBank/DDBJ databases">
        <authorList>
            <person name="Fogelqvist J."/>
        </authorList>
    </citation>
    <scope>NUCLEOTIDE SEQUENCE [LARGE SCALE GENOMIC DNA]</scope>
</reference>
<dbReference type="PIRSF" id="PIRSF028998">
    <property type="entry name" value="GINS_Psf2_subgr"/>
    <property type="match status" value="1"/>
</dbReference>
<evidence type="ECO:0000256" key="3">
    <source>
        <dbReference type="ARBA" id="ARBA00022705"/>
    </source>
</evidence>
<organism evidence="8 10">
    <name type="scientific">Plasmodiophora brassicae</name>
    <name type="common">Clubroot disease agent</name>
    <dbReference type="NCBI Taxonomy" id="37360"/>
    <lineage>
        <taxon>Eukaryota</taxon>
        <taxon>Sar</taxon>
        <taxon>Rhizaria</taxon>
        <taxon>Endomyxa</taxon>
        <taxon>Phytomyxea</taxon>
        <taxon>Plasmodiophorida</taxon>
        <taxon>Plasmodiophoridae</taxon>
        <taxon>Plasmodiophora</taxon>
    </lineage>
</organism>
<dbReference type="Proteomes" id="UP000039324">
    <property type="component" value="Unassembled WGS sequence"/>
</dbReference>
<dbReference type="Pfam" id="PF25005">
    <property type="entry name" value="PSF2_N"/>
    <property type="match status" value="1"/>
</dbReference>
<dbReference type="Gene3D" id="3.40.5.50">
    <property type="match status" value="1"/>
</dbReference>
<dbReference type="STRING" id="37360.A0A0G4IJU3"/>
<keyword evidence="9" id="KW-0496">Mitochondrion</keyword>
<dbReference type="EMBL" id="CDSF01000013">
    <property type="protein sequence ID" value="CEO95352.1"/>
    <property type="molecule type" value="Genomic_DNA"/>
</dbReference>
<dbReference type="AlphaFoldDB" id="A0A0G4IJU3"/>
<evidence type="ECO:0000256" key="2">
    <source>
        <dbReference type="ARBA" id="ARBA00010565"/>
    </source>
</evidence>
<evidence type="ECO:0000313" key="8">
    <source>
        <dbReference type="EMBL" id="CEO95352.1"/>
    </source>
</evidence>
<geneLocation type="mitochondrion" evidence="9"/>
<name>A0A0G4IJU3_PLABS</name>
<dbReference type="Proteomes" id="UP000290189">
    <property type="component" value="Unassembled WGS sequence"/>
</dbReference>
<dbReference type="GO" id="GO:0006260">
    <property type="term" value="P:DNA replication"/>
    <property type="evidence" value="ECO:0007669"/>
    <property type="project" value="UniProtKB-KW"/>
</dbReference>
<keyword evidence="3 5" id="KW-0235">DNA replication</keyword>